<dbReference type="Proteomes" id="UP001162992">
    <property type="component" value="Chromosome 18"/>
</dbReference>
<name>A0ACC2AYJ2_DIPCM</name>
<keyword evidence="2" id="KW-1185">Reference proteome</keyword>
<dbReference type="EMBL" id="CM055109">
    <property type="protein sequence ID" value="KAJ7522545.1"/>
    <property type="molecule type" value="Genomic_DNA"/>
</dbReference>
<organism evidence="1 2">
    <name type="scientific">Diphasiastrum complanatum</name>
    <name type="common">Issler's clubmoss</name>
    <name type="synonym">Lycopodium complanatum</name>
    <dbReference type="NCBI Taxonomy" id="34168"/>
    <lineage>
        <taxon>Eukaryota</taxon>
        <taxon>Viridiplantae</taxon>
        <taxon>Streptophyta</taxon>
        <taxon>Embryophyta</taxon>
        <taxon>Tracheophyta</taxon>
        <taxon>Lycopodiopsida</taxon>
        <taxon>Lycopodiales</taxon>
        <taxon>Lycopodiaceae</taxon>
        <taxon>Lycopodioideae</taxon>
        <taxon>Diphasiastrum</taxon>
    </lineage>
</organism>
<evidence type="ECO:0000313" key="2">
    <source>
        <dbReference type="Proteomes" id="UP001162992"/>
    </source>
</evidence>
<gene>
    <name evidence="1" type="ORF">O6H91_18G016300</name>
</gene>
<accession>A0ACC2AYJ2</accession>
<reference evidence="2" key="1">
    <citation type="journal article" date="2024" name="Proc. Natl. Acad. Sci. U.S.A.">
        <title>Extraordinary preservation of gene collinearity over three hundred million years revealed in homosporous lycophytes.</title>
        <authorList>
            <person name="Li C."/>
            <person name="Wickell D."/>
            <person name="Kuo L.Y."/>
            <person name="Chen X."/>
            <person name="Nie B."/>
            <person name="Liao X."/>
            <person name="Peng D."/>
            <person name="Ji J."/>
            <person name="Jenkins J."/>
            <person name="Williams M."/>
            <person name="Shu S."/>
            <person name="Plott C."/>
            <person name="Barry K."/>
            <person name="Rajasekar S."/>
            <person name="Grimwood J."/>
            <person name="Han X."/>
            <person name="Sun S."/>
            <person name="Hou Z."/>
            <person name="He W."/>
            <person name="Dai G."/>
            <person name="Sun C."/>
            <person name="Schmutz J."/>
            <person name="Leebens-Mack J.H."/>
            <person name="Li F.W."/>
            <person name="Wang L."/>
        </authorList>
    </citation>
    <scope>NUCLEOTIDE SEQUENCE [LARGE SCALE GENOMIC DNA]</scope>
    <source>
        <strain evidence="2">cv. PW_Plant_1</strain>
    </source>
</reference>
<comment type="caution">
    <text evidence="1">The sequence shown here is derived from an EMBL/GenBank/DDBJ whole genome shotgun (WGS) entry which is preliminary data.</text>
</comment>
<sequence length="483" mass="54051">MVEHFHKMGAIDGPDVEAQSPDWVLKVQCALRESNKYQGEESISIFKIPKFLRFSGGDFTPREWRFGLHNRENLYTESDNIKISAAAAFGLLGAKWDDFCNCVVDDPVGLLKSYGLHDCFSSFDENEVKYILALDALLLVLVFDSISSRAFTNDALNSLFRSRRVRATFNVTIIRQIDIALLENQIPMTLLRKAIQKCITISYGASGSDGNAKQVPTAEQTLDNILKAAMERVYPLTDKLKHTDGREYPIKEYLNLAYPIGRLGEREHFLDCVYHIICGSKGATAVAGDYYSSDYIHVPSAIILKASGIKIRPVLGTLDNTAFRNGRLYLPVIMLGGTSGSIFRNLALYESLYKSPACMFSDYMNLIKDLLGGVNDVELLTKRGVIQNKLGNPKKLLKMWIGSSEGLGTRSSSKDFHEMKANIVKHCKSKNNVMLAEFKLVFCSRPWYVISAITVTIVTLATCIQTYVAIMSSNRMKPRFPHS</sequence>
<evidence type="ECO:0000313" key="1">
    <source>
        <dbReference type="EMBL" id="KAJ7522545.1"/>
    </source>
</evidence>
<protein>
    <submittedName>
        <fullName evidence="1">Uncharacterized protein</fullName>
    </submittedName>
</protein>
<proteinExistence type="predicted"/>